<dbReference type="AlphaFoldDB" id="A0A4R6YP61"/>
<feature type="chain" id="PRO_5020589291" evidence="1">
    <location>
        <begin position="26"/>
        <end position="143"/>
    </location>
</feature>
<sequence length="143" mass="15051">MNLLARSLTSLAGLALLACGAAASAKELRFACNDHPGMTCNPRNAATSTTIAIDVASSMSANVGDSVLILKNNQNGSYSTQLTRYFSVISTPVDSASDFIIDDYESDTYDGALPTLPGLRNENGDAWEAYLPMPGTVVYCCGQ</sequence>
<evidence type="ECO:0000256" key="1">
    <source>
        <dbReference type="SAM" id="SignalP"/>
    </source>
</evidence>
<comment type="caution">
    <text evidence="2">The sequence shown here is derived from an EMBL/GenBank/DDBJ whole genome shotgun (WGS) entry which is preliminary data.</text>
</comment>
<dbReference type="Proteomes" id="UP000295293">
    <property type="component" value="Unassembled WGS sequence"/>
</dbReference>
<keyword evidence="3" id="KW-1185">Reference proteome</keyword>
<name>A0A4R6YP61_9GAMM</name>
<keyword evidence="1" id="KW-0732">Signal</keyword>
<protein>
    <submittedName>
        <fullName evidence="2">Uncharacterized protein</fullName>
    </submittedName>
</protein>
<feature type="signal peptide" evidence="1">
    <location>
        <begin position="1"/>
        <end position="25"/>
    </location>
</feature>
<accession>A0A4R6YP61</accession>
<reference evidence="2 3" key="1">
    <citation type="submission" date="2019-03" db="EMBL/GenBank/DDBJ databases">
        <title>Genomic Encyclopedia of Type Strains, Phase IV (KMG-IV): sequencing the most valuable type-strain genomes for metagenomic binning, comparative biology and taxonomic classification.</title>
        <authorList>
            <person name="Goeker M."/>
        </authorList>
    </citation>
    <scope>NUCLEOTIDE SEQUENCE [LARGE SCALE GENOMIC DNA]</scope>
    <source>
        <strain evidence="2 3">DSM 21667</strain>
    </source>
</reference>
<organism evidence="2 3">
    <name type="scientific">Tahibacter aquaticus</name>
    <dbReference type="NCBI Taxonomy" id="520092"/>
    <lineage>
        <taxon>Bacteria</taxon>
        <taxon>Pseudomonadati</taxon>
        <taxon>Pseudomonadota</taxon>
        <taxon>Gammaproteobacteria</taxon>
        <taxon>Lysobacterales</taxon>
        <taxon>Rhodanobacteraceae</taxon>
        <taxon>Tahibacter</taxon>
    </lineage>
</organism>
<gene>
    <name evidence="2" type="ORF">DFR29_116169</name>
</gene>
<dbReference type="EMBL" id="SNZH01000016">
    <property type="protein sequence ID" value="TDR39465.1"/>
    <property type="molecule type" value="Genomic_DNA"/>
</dbReference>
<dbReference type="PROSITE" id="PS51257">
    <property type="entry name" value="PROKAR_LIPOPROTEIN"/>
    <property type="match status" value="1"/>
</dbReference>
<evidence type="ECO:0000313" key="3">
    <source>
        <dbReference type="Proteomes" id="UP000295293"/>
    </source>
</evidence>
<dbReference type="RefSeq" id="WP_133820930.1">
    <property type="nucleotide sequence ID" value="NZ_SNZH01000016.1"/>
</dbReference>
<proteinExistence type="predicted"/>
<evidence type="ECO:0000313" key="2">
    <source>
        <dbReference type="EMBL" id="TDR39465.1"/>
    </source>
</evidence>